<name>Q9FHG6_ARATH</name>
<evidence type="ECO:0000313" key="3">
    <source>
        <dbReference type="EMBL" id="BAB09595.1"/>
    </source>
</evidence>
<accession>Q9FHG6</accession>
<feature type="region of interest" description="Disordered" evidence="1">
    <location>
        <begin position="1"/>
        <end position="21"/>
    </location>
</feature>
<sequence>MELSLALTSTDHNPSPSEAHPDTMDFLSREWCNFAVQSLHPDPILYDRSIVPVETSIAKFQGDSSPVSCAMMDTSMKMDDPDFKPSMPSWKTNDVKSWIWMQQAMHPELSYEGFFRKKLVKPFWPFRLVLIYQINNIGFLNQNNNGFVETSMENYAVDKEMVERDKGETKGRKNAGKDGGNGRPSTRETAVASAAAVVAAQCAQMAETMGANRDQLSTMIGSAMTGTSVSEILTLTASATTSLRGAATLKARRGCKINRLNGSAPVLPIEDSSYLPPEFDKNTSVLAKGTDLFVETPDERLKRSLD</sequence>
<evidence type="ECO:0000259" key="2">
    <source>
        <dbReference type="Pfam" id="PF05703"/>
    </source>
</evidence>
<proteinExistence type="predicted"/>
<feature type="domain" description="VAN3-binding protein-like auxin canalisation" evidence="2">
    <location>
        <begin position="180"/>
        <end position="271"/>
    </location>
</feature>
<feature type="compositionally biased region" description="Polar residues" evidence="1">
    <location>
        <begin position="1"/>
        <end position="16"/>
    </location>
</feature>
<dbReference type="InterPro" id="IPR008546">
    <property type="entry name" value="VAN3-bd-like_auxin_canal"/>
</dbReference>
<dbReference type="PANTHER" id="PTHR31351:SF25">
    <property type="entry name" value="AUXIN CANALIZATION PROTEIN (DUF828)"/>
    <property type="match status" value="1"/>
</dbReference>
<dbReference type="ExpressionAtlas" id="Q9FHG6">
    <property type="expression patterns" value="baseline and differential"/>
</dbReference>
<feature type="compositionally biased region" description="Basic and acidic residues" evidence="1">
    <location>
        <begin position="162"/>
        <end position="171"/>
    </location>
</feature>
<evidence type="ECO:0000256" key="1">
    <source>
        <dbReference type="SAM" id="MobiDB-lite"/>
    </source>
</evidence>
<protein>
    <recommendedName>
        <fullName evidence="2">VAN3-binding protein-like auxin canalisation domain-containing protein</fullName>
    </recommendedName>
</protein>
<organism evidence="3">
    <name type="scientific">Arabidopsis thaliana</name>
    <name type="common">Mouse-ear cress</name>
    <dbReference type="NCBI Taxonomy" id="3702"/>
    <lineage>
        <taxon>Eukaryota</taxon>
        <taxon>Viridiplantae</taxon>
        <taxon>Streptophyta</taxon>
        <taxon>Embryophyta</taxon>
        <taxon>Tracheophyta</taxon>
        <taxon>Spermatophyta</taxon>
        <taxon>Magnoliopsida</taxon>
        <taxon>eudicotyledons</taxon>
        <taxon>Gunneridae</taxon>
        <taxon>Pentapetalae</taxon>
        <taxon>rosids</taxon>
        <taxon>malvids</taxon>
        <taxon>Brassicales</taxon>
        <taxon>Brassicaceae</taxon>
        <taxon>Camelineae</taxon>
        <taxon>Arabidopsis</taxon>
    </lineage>
</organism>
<dbReference type="InterPro" id="IPR040269">
    <property type="entry name" value="VAB"/>
</dbReference>
<reference evidence="3" key="1">
    <citation type="journal article" date="1999" name="DNA Res.">
        <title>Structural analysis of Arabidopsis thaliana chromosome 5. IX. Sequence features of the regions of 1,011,550 bp covered by seventeen P1 and TAC clones.</title>
        <authorList>
            <person name="Kaneko T."/>
            <person name="Katoh T."/>
            <person name="Sato S."/>
            <person name="Nakamura Y."/>
            <person name="Asamizu E."/>
            <person name="Kotani H."/>
            <person name="Miyajima N."/>
            <person name="Tabata S."/>
        </authorList>
    </citation>
    <scope>NUCLEOTIDE SEQUENCE [LARGE SCALE GENOMIC DNA]</scope>
</reference>
<reference key="2">
    <citation type="journal article" date="2000" name="Nature">
        <title>Sequence and analysis of chromosome 5 of the plant Arabidopsis thaliana.</title>
        <authorList>
            <consortium name="Kazusa DNA Research Institute"/>
            <consortium name="Cold Spring Harbor and Washington University in St Louis Sequencing Consortium"/>
            <consortium name="European Union Arabidopsis Genome Sequencing Consortium"/>
            <person name="Tabata S."/>
            <person name="Kaneko T."/>
            <person name="Nakamura Y."/>
            <person name="Kotani H."/>
            <person name="Kato T."/>
            <person name="Asamizu E."/>
            <person name="Miyajima N."/>
            <person name="Sasamoto S."/>
            <person name="Kimura T."/>
            <person name="Hosouchi T."/>
            <person name="Kawashima K."/>
            <person name="Kohara M."/>
            <person name="Matsumoto M."/>
            <person name="Matsuno A."/>
            <person name="Muraki A."/>
            <person name="Nakayama S."/>
            <person name="Nakazaki N."/>
            <person name="Naruo K."/>
            <person name="Okumura S."/>
            <person name="Shinpo S."/>
            <person name="Takeuchi C."/>
            <person name="Wada T."/>
            <person name="Watanabe A."/>
            <person name="Yamada M."/>
            <person name="Yasuda M."/>
            <person name="Sato S."/>
            <person name="de la Bastide M."/>
            <person name="Huang E."/>
            <person name="Spiegel L."/>
            <person name="Gnoj L."/>
            <person name="O'Shaughnessy A."/>
            <person name="Preston R."/>
            <person name="Habermann K."/>
            <person name="Murray J."/>
            <person name="Johnson D."/>
            <person name="Rohlfing T."/>
            <person name="Nelson J."/>
            <person name="Stoneking T."/>
            <person name="Pepin K."/>
            <person name="Spieth J."/>
            <person name="Sekhon M."/>
            <person name="Armstrong J."/>
            <person name="Becker M."/>
            <person name="Belter E."/>
            <person name="Cordum H."/>
            <person name="Cordes M."/>
            <person name="Courtney L."/>
            <person name="Courtney W."/>
            <person name="Dante M."/>
            <person name="Du H."/>
            <person name="Edwards J."/>
            <person name="Fryman J."/>
            <person name="Haakensen B."/>
            <person name="Lamar E."/>
            <person name="Latreille P."/>
            <person name="Leonard S."/>
            <person name="Meyer R."/>
            <person name="Mulvaney E."/>
            <person name="Ozersky P."/>
            <person name="Riley A."/>
            <person name="Strowmatt C."/>
            <person name="Wagner-McPherson C."/>
            <person name="Wollam A."/>
            <person name="Yoakum M."/>
            <person name="Bell M."/>
            <person name="Dedhia N."/>
            <person name="Parnell L."/>
            <person name="Shah R."/>
            <person name="Rodriguez M."/>
            <person name="See L.H."/>
            <person name="Vil D."/>
            <person name="Baker J."/>
            <person name="Kirchoff K."/>
            <person name="Toth K."/>
            <person name="King L."/>
            <person name="Bahret A."/>
            <person name="Miller B."/>
            <person name="Marra M."/>
            <person name="Martienssen R."/>
            <person name="McCombie W.R."/>
            <person name="Wilson R.K."/>
            <person name="Murphy G."/>
            <person name="Bancroft I."/>
            <person name="Volckaert G."/>
            <person name="Wambutt R."/>
            <person name="Dusterhoft A."/>
            <person name="Stiekema W."/>
            <person name="Pohl T."/>
            <person name="Entian K.D."/>
            <person name="Terryn N."/>
            <person name="Hartley N."/>
            <person name="Bent E."/>
            <person name="Johnson S."/>
            <person name="Langham S.A."/>
            <person name="McCullagh B."/>
            <person name="Robben J."/>
            <person name="Grymonprez B."/>
            <person name="Zimmermann W."/>
            <person name="Ramsperger U."/>
            <person name="Wedler H."/>
            <person name="Balke K."/>
            <person name="Wedler E."/>
            <person name="Peters S."/>
            <person name="van Staveren M."/>
            <person name="Dirkse W."/>
            <person name="Mooijman P."/>
            <person name="Lankhorst R.K."/>
            <person name="Weitzenegger T."/>
            <person name="Bothe G."/>
            <person name="Rose M."/>
            <person name="Hauf J."/>
            <person name="Berneiser S."/>
            <person name="Hempel S."/>
            <person name="Feldpausch M."/>
            <person name="Lamberth S."/>
            <person name="Villarroel R."/>
            <person name="Gielen J."/>
            <person name="Ardiles W."/>
            <person name="Bents O."/>
            <person name="Lemcke K."/>
            <person name="Kolesov G."/>
            <person name="Mayer K."/>
            <person name="Rudd S."/>
            <person name="Schoof H."/>
            <person name="Schueller C."/>
            <person name="Zaccaria P."/>
            <person name="Mewes H.W."/>
            <person name="Bevan M."/>
            <person name="Fransz P."/>
        </authorList>
    </citation>
    <scope>NUCLEOTIDE SEQUENCE [LARGE SCALE GENOMIC DNA]</scope>
    <source>
        <strain>cv. Columbia</strain>
    </source>
</reference>
<dbReference type="AlphaFoldDB" id="Q9FHG6"/>
<dbReference type="PhylomeDB" id="Q9FHG6"/>
<dbReference type="Pfam" id="PF05703">
    <property type="entry name" value="Auxin_canalis"/>
    <property type="match status" value="2"/>
</dbReference>
<dbReference type="PANTHER" id="PTHR31351">
    <property type="entry name" value="EXPRESSED PROTEIN"/>
    <property type="match status" value="1"/>
</dbReference>
<feature type="region of interest" description="Disordered" evidence="1">
    <location>
        <begin position="162"/>
        <end position="189"/>
    </location>
</feature>
<dbReference type="EMBL" id="AB018118">
    <property type="protein sequence ID" value="BAB09595.1"/>
    <property type="molecule type" value="Genomic_DNA"/>
</dbReference>
<feature type="domain" description="VAN3-binding protein-like auxin canalisation" evidence="2">
    <location>
        <begin position="20"/>
        <end position="117"/>
    </location>
</feature>